<keyword evidence="5" id="KW-1185">Reference proteome</keyword>
<protein>
    <submittedName>
        <fullName evidence="4">Class B sortase</fullName>
        <ecNumber evidence="4">3.4.22.71</ecNumber>
    </submittedName>
</protein>
<dbReference type="CDD" id="cd05826">
    <property type="entry name" value="Sortase_B"/>
    <property type="match status" value="1"/>
</dbReference>
<keyword evidence="3" id="KW-0812">Transmembrane</keyword>
<evidence type="ECO:0000313" key="4">
    <source>
        <dbReference type="EMBL" id="MBC8611578.1"/>
    </source>
</evidence>
<gene>
    <name evidence="4" type="primary">srtB</name>
    <name evidence="4" type="ORF">H8702_10765</name>
</gene>
<dbReference type="Gene3D" id="2.40.260.10">
    <property type="entry name" value="Sortase"/>
    <property type="match status" value="1"/>
</dbReference>
<dbReference type="EMBL" id="JACRTL010000006">
    <property type="protein sequence ID" value="MBC8611578.1"/>
    <property type="molecule type" value="Genomic_DNA"/>
</dbReference>
<accession>A0A8J6TVP3</accession>
<dbReference type="GO" id="GO:0016787">
    <property type="term" value="F:hydrolase activity"/>
    <property type="evidence" value="ECO:0007669"/>
    <property type="project" value="UniProtKB-KW"/>
</dbReference>
<dbReference type="Pfam" id="PF04203">
    <property type="entry name" value="Sortase"/>
    <property type="match status" value="1"/>
</dbReference>
<dbReference type="InterPro" id="IPR009835">
    <property type="entry name" value="SrtB"/>
</dbReference>
<sequence>MSKKKVVMTQERRKKNRVYNILIAVFALIFIVSLAVLGCWLYDYYSASQFVGKIQEMRQQIPTQEEIDAMPEGAEDQFAAIYAKYPDFRGWITIDGTKIDYPVVQGKDNDFYLRRNMDGEYHRLGTVFTDYRCQFGPDAFSDNTVVYGHSAVNGSYFRDLLKYKKLDYYKEHPVIQFDTIYGEQEWVIIGAFMSGIYPSQGEMFEYHNFIETGSEDEFNAYVEEVARRSYITTDIPVSYGDNLLTLSTCDYEFEDSRFVVVAKRLEEGEDGAAMAQSAVEHPDRFMPDAWYEATGRENPNQ</sequence>
<feature type="active site" description="Acyl-thioester intermediate" evidence="2">
    <location>
        <position position="249"/>
    </location>
</feature>
<reference evidence="4" key="1">
    <citation type="submission" date="2020-08" db="EMBL/GenBank/DDBJ databases">
        <title>Genome public.</title>
        <authorList>
            <person name="Liu C."/>
            <person name="Sun Q."/>
        </authorList>
    </citation>
    <scope>NUCLEOTIDE SEQUENCE</scope>
    <source>
        <strain evidence="4">NSJ-15</strain>
    </source>
</reference>
<dbReference type="RefSeq" id="WP_154825223.1">
    <property type="nucleotide sequence ID" value="NZ_JACRTL010000006.1"/>
</dbReference>
<dbReference type="Proteomes" id="UP000632659">
    <property type="component" value="Unassembled WGS sequence"/>
</dbReference>
<evidence type="ECO:0000313" key="5">
    <source>
        <dbReference type="Proteomes" id="UP000632659"/>
    </source>
</evidence>
<evidence type="ECO:0000256" key="3">
    <source>
        <dbReference type="SAM" id="Phobius"/>
    </source>
</evidence>
<evidence type="ECO:0000256" key="2">
    <source>
        <dbReference type="PIRSR" id="PIRSR605754-1"/>
    </source>
</evidence>
<dbReference type="SUPFAM" id="SSF63817">
    <property type="entry name" value="Sortase"/>
    <property type="match status" value="1"/>
</dbReference>
<keyword evidence="3" id="KW-0472">Membrane</keyword>
<evidence type="ECO:0000256" key="1">
    <source>
        <dbReference type="ARBA" id="ARBA00022801"/>
    </source>
</evidence>
<feature type="transmembrane region" description="Helical" evidence="3">
    <location>
        <begin position="21"/>
        <end position="45"/>
    </location>
</feature>
<dbReference type="InterPro" id="IPR005754">
    <property type="entry name" value="Sortase"/>
</dbReference>
<comment type="caution">
    <text evidence="4">The sequence shown here is derived from an EMBL/GenBank/DDBJ whole genome shotgun (WGS) entry which is preliminary data.</text>
</comment>
<organism evidence="4 5">
    <name type="scientific">Massiliimalia timonensis</name>
    <dbReference type="NCBI Taxonomy" id="1987501"/>
    <lineage>
        <taxon>Bacteria</taxon>
        <taxon>Bacillati</taxon>
        <taxon>Bacillota</taxon>
        <taxon>Clostridia</taxon>
        <taxon>Eubacteriales</taxon>
        <taxon>Oscillospiraceae</taxon>
        <taxon>Massiliimalia</taxon>
    </lineage>
</organism>
<keyword evidence="1 4" id="KW-0378">Hydrolase</keyword>
<dbReference type="InterPro" id="IPR023365">
    <property type="entry name" value="Sortase_dom-sf"/>
</dbReference>
<dbReference type="AlphaFoldDB" id="A0A8J6TVP3"/>
<proteinExistence type="predicted"/>
<name>A0A8J6TVP3_9FIRM</name>
<dbReference type="NCBIfam" id="TIGR03064">
    <property type="entry name" value="sortase_srtB"/>
    <property type="match status" value="1"/>
</dbReference>
<keyword evidence="3" id="KW-1133">Transmembrane helix</keyword>
<dbReference type="EC" id="3.4.22.71" evidence="4"/>
<feature type="active site" description="Proton donor/acceptor" evidence="2">
    <location>
        <position position="149"/>
    </location>
</feature>